<comment type="subcellular location">
    <subcellularLocation>
        <location evidence="1">Membrane</location>
        <topology evidence="1">Multi-pass membrane protein</topology>
    </subcellularLocation>
</comment>
<feature type="transmembrane region" description="Helical" evidence="6">
    <location>
        <begin position="76"/>
        <end position="95"/>
    </location>
</feature>
<comment type="caution">
    <text evidence="8">The sequence shown here is derived from an EMBL/GenBank/DDBJ whole genome shotgun (WGS) entry which is preliminary data.</text>
</comment>
<feature type="transmembrane region" description="Helical" evidence="6">
    <location>
        <begin position="45"/>
        <end position="64"/>
    </location>
</feature>
<dbReference type="InterPro" id="IPR050186">
    <property type="entry name" value="TPT_transporter"/>
</dbReference>
<evidence type="ECO:0000256" key="6">
    <source>
        <dbReference type="SAM" id="Phobius"/>
    </source>
</evidence>
<feature type="compositionally biased region" description="Low complexity" evidence="5">
    <location>
        <begin position="23"/>
        <end position="39"/>
    </location>
</feature>
<name>A0AAD6YC98_9AGAR</name>
<evidence type="ECO:0000256" key="4">
    <source>
        <dbReference type="ARBA" id="ARBA00023136"/>
    </source>
</evidence>
<dbReference type="PANTHER" id="PTHR11132">
    <property type="entry name" value="SOLUTE CARRIER FAMILY 35"/>
    <property type="match status" value="1"/>
</dbReference>
<feature type="transmembrane region" description="Helical" evidence="6">
    <location>
        <begin position="195"/>
        <end position="218"/>
    </location>
</feature>
<keyword evidence="9" id="KW-1185">Reference proteome</keyword>
<evidence type="ECO:0000259" key="7">
    <source>
        <dbReference type="Pfam" id="PF03151"/>
    </source>
</evidence>
<feature type="transmembrane region" description="Helical" evidence="6">
    <location>
        <begin position="144"/>
        <end position="163"/>
    </location>
</feature>
<protein>
    <submittedName>
        <fullName evidence="8">TPT-domain-containing protein</fullName>
    </submittedName>
</protein>
<organism evidence="8 9">
    <name type="scientific">Mycena pura</name>
    <dbReference type="NCBI Taxonomy" id="153505"/>
    <lineage>
        <taxon>Eukaryota</taxon>
        <taxon>Fungi</taxon>
        <taxon>Dikarya</taxon>
        <taxon>Basidiomycota</taxon>
        <taxon>Agaricomycotina</taxon>
        <taxon>Agaricomycetes</taxon>
        <taxon>Agaricomycetidae</taxon>
        <taxon>Agaricales</taxon>
        <taxon>Marasmiineae</taxon>
        <taxon>Mycenaceae</taxon>
        <taxon>Mycena</taxon>
    </lineage>
</organism>
<accession>A0AAD6YC98</accession>
<proteinExistence type="predicted"/>
<keyword evidence="4 6" id="KW-0472">Membrane</keyword>
<keyword evidence="3 6" id="KW-1133">Transmembrane helix</keyword>
<feature type="transmembrane region" description="Helical" evidence="6">
    <location>
        <begin position="317"/>
        <end position="335"/>
    </location>
</feature>
<sequence length="338" mass="36987">MALNENDKVESIPLTSLKDAEESSSSAPSLPAPVSSSPAKPKWKLPALVIVPVWMAFSVTVILYNNHLYNDLDFKFPVFLVTWHLTFSTIGTRVLQRTTNLLDGTKDINMNKDMFLRSILPIGLLFSGSLILSNSAYLYLNVSYIQMLKAFNAVAVLIISWLFRLSEPNRKLALIVSMISFGVALTSKGELEFNLLGFIIQAAAVVFEASRLVMIEILLHGLKMDPLVSLHYYAPICALINLFFLPFTEGLAPFYQLARLGPLILFSNALVAFSLNVAAVFLVGVTSGLVLTLAGVLKDILLITGSVLFFGHPVSPLQIFGYSIALVGLVLFRTTGGK</sequence>
<dbReference type="AlphaFoldDB" id="A0AAD6YC98"/>
<dbReference type="InterPro" id="IPR004853">
    <property type="entry name" value="Sugar_P_trans_dom"/>
</dbReference>
<feature type="transmembrane region" description="Helical" evidence="6">
    <location>
        <begin position="230"/>
        <end position="248"/>
    </location>
</feature>
<feature type="domain" description="Sugar phosphate transporter" evidence="7">
    <location>
        <begin position="48"/>
        <end position="332"/>
    </location>
</feature>
<feature type="transmembrane region" description="Helical" evidence="6">
    <location>
        <begin position="115"/>
        <end position="138"/>
    </location>
</feature>
<feature type="region of interest" description="Disordered" evidence="5">
    <location>
        <begin position="1"/>
        <end position="40"/>
    </location>
</feature>
<evidence type="ECO:0000256" key="5">
    <source>
        <dbReference type="SAM" id="MobiDB-lite"/>
    </source>
</evidence>
<evidence type="ECO:0000256" key="1">
    <source>
        <dbReference type="ARBA" id="ARBA00004141"/>
    </source>
</evidence>
<dbReference type="GO" id="GO:0016020">
    <property type="term" value="C:membrane"/>
    <property type="evidence" value="ECO:0007669"/>
    <property type="project" value="UniProtKB-SubCell"/>
</dbReference>
<keyword evidence="2 6" id="KW-0812">Transmembrane</keyword>
<evidence type="ECO:0000313" key="9">
    <source>
        <dbReference type="Proteomes" id="UP001219525"/>
    </source>
</evidence>
<gene>
    <name evidence="8" type="ORF">GGX14DRAFT_449545</name>
</gene>
<dbReference type="Pfam" id="PF03151">
    <property type="entry name" value="TPT"/>
    <property type="match status" value="1"/>
</dbReference>
<feature type="compositionally biased region" description="Basic and acidic residues" evidence="5">
    <location>
        <begin position="1"/>
        <end position="10"/>
    </location>
</feature>
<evidence type="ECO:0000256" key="3">
    <source>
        <dbReference type="ARBA" id="ARBA00022989"/>
    </source>
</evidence>
<evidence type="ECO:0000256" key="2">
    <source>
        <dbReference type="ARBA" id="ARBA00022692"/>
    </source>
</evidence>
<evidence type="ECO:0000313" key="8">
    <source>
        <dbReference type="EMBL" id="KAJ7211228.1"/>
    </source>
</evidence>
<reference evidence="8" key="1">
    <citation type="submission" date="2023-03" db="EMBL/GenBank/DDBJ databases">
        <title>Massive genome expansion in bonnet fungi (Mycena s.s.) driven by repeated elements and novel gene families across ecological guilds.</title>
        <authorList>
            <consortium name="Lawrence Berkeley National Laboratory"/>
            <person name="Harder C.B."/>
            <person name="Miyauchi S."/>
            <person name="Viragh M."/>
            <person name="Kuo A."/>
            <person name="Thoen E."/>
            <person name="Andreopoulos B."/>
            <person name="Lu D."/>
            <person name="Skrede I."/>
            <person name="Drula E."/>
            <person name="Henrissat B."/>
            <person name="Morin E."/>
            <person name="Kohler A."/>
            <person name="Barry K."/>
            <person name="LaButti K."/>
            <person name="Morin E."/>
            <person name="Salamov A."/>
            <person name="Lipzen A."/>
            <person name="Mereny Z."/>
            <person name="Hegedus B."/>
            <person name="Baldrian P."/>
            <person name="Stursova M."/>
            <person name="Weitz H."/>
            <person name="Taylor A."/>
            <person name="Grigoriev I.V."/>
            <person name="Nagy L.G."/>
            <person name="Martin F."/>
            <person name="Kauserud H."/>
        </authorList>
    </citation>
    <scope>NUCLEOTIDE SEQUENCE</scope>
    <source>
        <strain evidence="8">9144</strain>
    </source>
</reference>
<dbReference type="Proteomes" id="UP001219525">
    <property type="component" value="Unassembled WGS sequence"/>
</dbReference>
<dbReference type="EMBL" id="JARJCW010000026">
    <property type="protein sequence ID" value="KAJ7211228.1"/>
    <property type="molecule type" value="Genomic_DNA"/>
</dbReference>